<dbReference type="EMBL" id="JACPSX010000258">
    <property type="protein sequence ID" value="MBI3016019.1"/>
    <property type="molecule type" value="Genomic_DNA"/>
</dbReference>
<dbReference type="InterPro" id="IPR000835">
    <property type="entry name" value="HTH_MarR-typ"/>
</dbReference>
<evidence type="ECO:0000313" key="4">
    <source>
        <dbReference type="Proteomes" id="UP000741360"/>
    </source>
</evidence>
<dbReference type="SUPFAM" id="SSF81301">
    <property type="entry name" value="Nucleotidyltransferase"/>
    <property type="match status" value="1"/>
</dbReference>
<dbReference type="GO" id="GO:0003700">
    <property type="term" value="F:DNA-binding transcription factor activity"/>
    <property type="evidence" value="ECO:0007669"/>
    <property type="project" value="InterPro"/>
</dbReference>
<accession>A0A932GRY1</accession>
<dbReference type="GO" id="GO:0016779">
    <property type="term" value="F:nucleotidyltransferase activity"/>
    <property type="evidence" value="ECO:0007669"/>
    <property type="project" value="InterPro"/>
</dbReference>
<dbReference type="Proteomes" id="UP000741360">
    <property type="component" value="Unassembled WGS sequence"/>
</dbReference>
<feature type="domain" description="HTH marR-type" evidence="2">
    <location>
        <begin position="14"/>
        <end position="64"/>
    </location>
</feature>
<feature type="domain" description="Polymerase nucleotidyl transferase" evidence="1">
    <location>
        <begin position="95"/>
        <end position="140"/>
    </location>
</feature>
<dbReference type="AlphaFoldDB" id="A0A932GRY1"/>
<evidence type="ECO:0000313" key="3">
    <source>
        <dbReference type="EMBL" id="MBI3016019.1"/>
    </source>
</evidence>
<dbReference type="Gene3D" id="1.10.10.10">
    <property type="entry name" value="Winged helix-like DNA-binding domain superfamily/Winged helix DNA-binding domain"/>
    <property type="match status" value="1"/>
</dbReference>
<dbReference type="Gene3D" id="3.30.460.10">
    <property type="entry name" value="Beta Polymerase, domain 2"/>
    <property type="match status" value="1"/>
</dbReference>
<gene>
    <name evidence="3" type="ORF">HYY65_13390</name>
</gene>
<name>A0A932GRY1_UNCTE</name>
<dbReference type="InterPro" id="IPR043519">
    <property type="entry name" value="NT_sf"/>
</dbReference>
<dbReference type="Pfam" id="PF01909">
    <property type="entry name" value="NTP_transf_2"/>
    <property type="match status" value="1"/>
</dbReference>
<sequence length="208" mass="23645">MILHRPLDHIFSARSQVAVLRVLLDSAHGLTGREIARQAGMNHQACIEALTRLETLGLLRRQRGGRAHLFTINRDHELMAKGIVPLLRIEREFREQLKEMLRRKFQGVVLSGAIFGSVARREEAPGSDLDVCLVVASLHAKEKAHTLAQELAPTIWQRYGARLAPVILTRNDLRRRNARRDPLVRNLLREADSFVGGRLTEYLDDQKD</sequence>
<dbReference type="InterPro" id="IPR036390">
    <property type="entry name" value="WH_DNA-bd_sf"/>
</dbReference>
<evidence type="ECO:0000259" key="2">
    <source>
        <dbReference type="Pfam" id="PF12802"/>
    </source>
</evidence>
<dbReference type="InterPro" id="IPR002934">
    <property type="entry name" value="Polymerase_NTP_transf_dom"/>
</dbReference>
<dbReference type="CDD" id="cd05403">
    <property type="entry name" value="NT_KNTase_like"/>
    <property type="match status" value="1"/>
</dbReference>
<proteinExistence type="predicted"/>
<organism evidence="3 4">
    <name type="scientific">Tectimicrobiota bacterium</name>
    <dbReference type="NCBI Taxonomy" id="2528274"/>
    <lineage>
        <taxon>Bacteria</taxon>
        <taxon>Pseudomonadati</taxon>
        <taxon>Nitrospinota/Tectimicrobiota group</taxon>
        <taxon>Candidatus Tectimicrobiota</taxon>
    </lineage>
</organism>
<dbReference type="InterPro" id="IPR036388">
    <property type="entry name" value="WH-like_DNA-bd_sf"/>
</dbReference>
<protein>
    <submittedName>
        <fullName evidence="3">Nucleotidyltransferase domain-containing protein</fullName>
    </submittedName>
</protein>
<comment type="caution">
    <text evidence="3">The sequence shown here is derived from an EMBL/GenBank/DDBJ whole genome shotgun (WGS) entry which is preliminary data.</text>
</comment>
<dbReference type="SUPFAM" id="SSF46785">
    <property type="entry name" value="Winged helix' DNA-binding domain"/>
    <property type="match status" value="1"/>
</dbReference>
<evidence type="ECO:0000259" key="1">
    <source>
        <dbReference type="Pfam" id="PF01909"/>
    </source>
</evidence>
<dbReference type="Pfam" id="PF12802">
    <property type="entry name" value="MarR_2"/>
    <property type="match status" value="1"/>
</dbReference>
<reference evidence="3" key="1">
    <citation type="submission" date="2020-07" db="EMBL/GenBank/DDBJ databases">
        <title>Huge and variable diversity of episymbiotic CPR bacteria and DPANN archaea in groundwater ecosystems.</title>
        <authorList>
            <person name="He C.Y."/>
            <person name="Keren R."/>
            <person name="Whittaker M."/>
            <person name="Farag I.F."/>
            <person name="Doudna J."/>
            <person name="Cate J.H.D."/>
            <person name="Banfield J.F."/>
        </authorList>
    </citation>
    <scope>NUCLEOTIDE SEQUENCE</scope>
    <source>
        <strain evidence="3">NC_groundwater_717_Ag_S-0.2um_59_8</strain>
    </source>
</reference>